<name>A0ACD1AFC6_9FIRM</name>
<accession>A0ACD1AFC6</accession>
<evidence type="ECO:0000313" key="2">
    <source>
        <dbReference type="Proteomes" id="UP000594014"/>
    </source>
</evidence>
<evidence type="ECO:0000313" key="1">
    <source>
        <dbReference type="EMBL" id="QOX64888.1"/>
    </source>
</evidence>
<keyword evidence="1" id="KW-0547">Nucleotide-binding</keyword>
<protein>
    <submittedName>
        <fullName evidence="1">Energy-coupling factor ABC transporter ATP-binding protein</fullName>
    </submittedName>
</protein>
<dbReference type="EMBL" id="CP042469">
    <property type="protein sequence ID" value="QOX64888.1"/>
    <property type="molecule type" value="Genomic_DNA"/>
</dbReference>
<reference evidence="1" key="1">
    <citation type="submission" date="2019-08" db="EMBL/GenBank/DDBJ databases">
        <title>Genome sequence of Clostridiales bacterium MT110.</title>
        <authorList>
            <person name="Cao J."/>
        </authorList>
    </citation>
    <scope>NUCLEOTIDE SEQUENCE</scope>
    <source>
        <strain evidence="1">MT110</strain>
    </source>
</reference>
<proteinExistence type="predicted"/>
<organism evidence="1 2">
    <name type="scientific">Anoxybacterium hadale</name>
    <dbReference type="NCBI Taxonomy" id="3408580"/>
    <lineage>
        <taxon>Bacteria</taxon>
        <taxon>Bacillati</taxon>
        <taxon>Bacillota</taxon>
        <taxon>Clostridia</taxon>
        <taxon>Peptostreptococcales</taxon>
        <taxon>Anaerovoracaceae</taxon>
        <taxon>Anoxybacterium</taxon>
    </lineage>
</organism>
<keyword evidence="1" id="KW-0067">ATP-binding</keyword>
<dbReference type="Proteomes" id="UP000594014">
    <property type="component" value="Chromosome"/>
</dbReference>
<sequence length="512" mass="56811">MIEINNVSFTYGSGDRECGLHDISLTVTEGEFLLLCGGSGCGKTTLTRLINGLIPHYYEGRLAGRVLVEGKDVTVIPLYETAELVGSVFQNPRSQFFNTDTTSELAFGCENMGLPENEILSRIKNVTEELELKPLLDKSIFALSGGEKQKIACGSAAAMGAAVFVLDEPSSNLDPYAVEDLRVLLAKWKRMGKTVVIAEHRLYYLRELIDRVMYMENGRITREYNAEEFSTLMRNGLDLMGLRTLKLESLSETAPAASTQSLKPGCKISLSQFQFCYSRNTEVLRIQQADLPRNQIIAVIGQNGAGKSTFARCLCGLERKCRGKVILDGDALTGRQLLTNCYMVMQDVNHQLFVESVLDEVLISMDREDIPMAEFILEGLDLLNLKDCHPMALSGGQKQRVAIASAIASGRQIIVFDEPTSGLDLKHMKEVAQNLRMLAAKGKSVFVVTHDPEFIFACCTHIIQIEDGRIVRNESLDSCGIRKTLTYFLESAGERRFIETTGEERCRGEKVV</sequence>
<gene>
    <name evidence="1" type="ORF">FRZ06_16815</name>
</gene>
<keyword evidence="2" id="KW-1185">Reference proteome</keyword>